<dbReference type="InterPro" id="IPR002104">
    <property type="entry name" value="Integrase_catalytic"/>
</dbReference>
<dbReference type="Pfam" id="PF00589">
    <property type="entry name" value="Phage_integrase"/>
    <property type="match status" value="1"/>
</dbReference>
<reference evidence="3" key="1">
    <citation type="journal article" date="2014" name="Front. Microbiol.">
        <title>High frequency of phylogenetically diverse reductive dehalogenase-homologous genes in deep subseafloor sedimentary metagenomes.</title>
        <authorList>
            <person name="Kawai M."/>
            <person name="Futagami T."/>
            <person name="Toyoda A."/>
            <person name="Takaki Y."/>
            <person name="Nishi S."/>
            <person name="Hori S."/>
            <person name="Arai W."/>
            <person name="Tsubouchi T."/>
            <person name="Morono Y."/>
            <person name="Uchiyama I."/>
            <person name="Ito T."/>
            <person name="Fujiyama A."/>
            <person name="Inagaki F."/>
            <person name="Takami H."/>
        </authorList>
    </citation>
    <scope>NUCLEOTIDE SEQUENCE</scope>
    <source>
        <strain evidence="3">Expedition CK06-06</strain>
    </source>
</reference>
<dbReference type="GO" id="GO:0006310">
    <property type="term" value="P:DNA recombination"/>
    <property type="evidence" value="ECO:0007669"/>
    <property type="project" value="UniProtKB-KW"/>
</dbReference>
<feature type="domain" description="Tyr recombinase" evidence="2">
    <location>
        <begin position="1"/>
        <end position="71"/>
    </location>
</feature>
<dbReference type="SUPFAM" id="SSF56349">
    <property type="entry name" value="DNA breaking-rejoining enzymes"/>
    <property type="match status" value="1"/>
</dbReference>
<gene>
    <name evidence="3" type="ORF">S03H2_30376</name>
</gene>
<accession>X1HPK0</accession>
<sequence>MIRKYAQRAGIKKRIGCHMIRHSFALNFYKNSSHDLVSLQRILGHKNINTTTIYAYMDGTAVKESLEAYYNKRD</sequence>
<evidence type="ECO:0000313" key="3">
    <source>
        <dbReference type="EMBL" id="GAH55764.1"/>
    </source>
</evidence>
<keyword evidence="1" id="KW-0233">DNA recombination</keyword>
<dbReference type="Gene3D" id="1.10.443.10">
    <property type="entry name" value="Intergrase catalytic core"/>
    <property type="match status" value="1"/>
</dbReference>
<evidence type="ECO:0000259" key="2">
    <source>
        <dbReference type="PROSITE" id="PS51898"/>
    </source>
</evidence>
<dbReference type="InterPro" id="IPR011010">
    <property type="entry name" value="DNA_brk_join_enz"/>
</dbReference>
<dbReference type="PROSITE" id="PS51898">
    <property type="entry name" value="TYR_RECOMBINASE"/>
    <property type="match status" value="1"/>
</dbReference>
<evidence type="ECO:0000256" key="1">
    <source>
        <dbReference type="ARBA" id="ARBA00023172"/>
    </source>
</evidence>
<dbReference type="GO" id="GO:0003677">
    <property type="term" value="F:DNA binding"/>
    <property type="evidence" value="ECO:0007669"/>
    <property type="project" value="InterPro"/>
</dbReference>
<dbReference type="AlphaFoldDB" id="X1HPK0"/>
<feature type="non-terminal residue" evidence="3">
    <location>
        <position position="74"/>
    </location>
</feature>
<dbReference type="EMBL" id="BARU01018378">
    <property type="protein sequence ID" value="GAH55764.1"/>
    <property type="molecule type" value="Genomic_DNA"/>
</dbReference>
<protein>
    <recommendedName>
        <fullName evidence="2">Tyr recombinase domain-containing protein</fullName>
    </recommendedName>
</protein>
<dbReference type="GO" id="GO:0015074">
    <property type="term" value="P:DNA integration"/>
    <property type="evidence" value="ECO:0007669"/>
    <property type="project" value="InterPro"/>
</dbReference>
<dbReference type="InterPro" id="IPR013762">
    <property type="entry name" value="Integrase-like_cat_sf"/>
</dbReference>
<organism evidence="3">
    <name type="scientific">marine sediment metagenome</name>
    <dbReference type="NCBI Taxonomy" id="412755"/>
    <lineage>
        <taxon>unclassified sequences</taxon>
        <taxon>metagenomes</taxon>
        <taxon>ecological metagenomes</taxon>
    </lineage>
</organism>
<comment type="caution">
    <text evidence="3">The sequence shown here is derived from an EMBL/GenBank/DDBJ whole genome shotgun (WGS) entry which is preliminary data.</text>
</comment>
<proteinExistence type="predicted"/>
<name>X1HPK0_9ZZZZ</name>